<accession>U4Q2L3</accession>
<sequence>MRSRSEESRRRGDTPLQMALADPGAMITQRLSCFEKLQGFFQPLSRIIVMIVARDKKGEMGDMGKGHGRASGNELKLSDANAAILVWNDRPMRRMLTQHA</sequence>
<dbReference type="KEGG" id="rir:BN877_II0468"/>
<dbReference type="HOGENOM" id="CLU_2303781_0_0_5"/>
<dbReference type="Proteomes" id="UP000016944">
    <property type="component" value="Chromosome II"/>
</dbReference>
<protein>
    <submittedName>
        <fullName evidence="1">Uncharacterized protein</fullName>
    </submittedName>
</protein>
<proteinExistence type="predicted"/>
<reference evidence="1 2" key="1">
    <citation type="journal article" date="2013" name="Genome Announc.">
        <title>Complete Genome Sequence of the Sesbania Symbiont and Rice Growth-Promoting Endophyte Rhizobium sp. Strain IRBG74.</title>
        <authorList>
            <person name="Crook M.B."/>
            <person name="Mitra S."/>
            <person name="Ane J.M."/>
            <person name="Sadowsky M.J."/>
            <person name="Gyaneshwar P."/>
        </authorList>
    </citation>
    <scope>NUCLEOTIDE SEQUENCE [LARGE SCALE GENOMIC DNA]</scope>
    <source>
        <strain evidence="1 2">IRBG74</strain>
    </source>
</reference>
<evidence type="ECO:0000313" key="1">
    <source>
        <dbReference type="EMBL" id="CDI10268.1"/>
    </source>
</evidence>
<dbReference type="AlphaFoldDB" id="U4Q2L3"/>
<gene>
    <name evidence="1" type="ORF">BN877_II0468</name>
</gene>
<dbReference type="EMBL" id="HG518323">
    <property type="protein sequence ID" value="CDI10268.1"/>
    <property type="molecule type" value="Genomic_DNA"/>
</dbReference>
<evidence type="ECO:0000313" key="2">
    <source>
        <dbReference type="Proteomes" id="UP000016944"/>
    </source>
</evidence>
<organism evidence="1 2">
    <name type="scientific">Agrobacterium pusense</name>
    <dbReference type="NCBI Taxonomy" id="648995"/>
    <lineage>
        <taxon>Bacteria</taxon>
        <taxon>Pseudomonadati</taxon>
        <taxon>Pseudomonadota</taxon>
        <taxon>Alphaproteobacteria</taxon>
        <taxon>Hyphomicrobiales</taxon>
        <taxon>Rhizobiaceae</taxon>
        <taxon>Rhizobium/Agrobacterium group</taxon>
        <taxon>Agrobacterium</taxon>
    </lineage>
</organism>
<name>U4Q2L3_9HYPH</name>